<evidence type="ECO:0000313" key="3">
    <source>
        <dbReference type="Proteomes" id="UP000617340"/>
    </source>
</evidence>
<accession>A0A834J6C3</accession>
<protein>
    <submittedName>
        <fullName evidence="2">Uncharacterized protein</fullName>
    </submittedName>
</protein>
<keyword evidence="3" id="KW-1185">Reference proteome</keyword>
<gene>
    <name evidence="2" type="ORF">HZH68_016099</name>
</gene>
<proteinExistence type="predicted"/>
<dbReference type="Proteomes" id="UP000617340">
    <property type="component" value="Unassembled WGS sequence"/>
</dbReference>
<comment type="caution">
    <text evidence="2">The sequence shown here is derived from an EMBL/GenBank/DDBJ whole genome shotgun (WGS) entry which is preliminary data.</text>
</comment>
<dbReference type="EMBL" id="JACSDZ010000022">
    <property type="protein sequence ID" value="KAF7381224.1"/>
    <property type="molecule type" value="Genomic_DNA"/>
</dbReference>
<keyword evidence="1" id="KW-0175">Coiled coil</keyword>
<name>A0A834J6C3_VESGE</name>
<organism evidence="2 3">
    <name type="scientific">Vespula germanica</name>
    <name type="common">German yellow jacket</name>
    <name type="synonym">Paravespula germanica</name>
    <dbReference type="NCBI Taxonomy" id="30212"/>
    <lineage>
        <taxon>Eukaryota</taxon>
        <taxon>Metazoa</taxon>
        <taxon>Ecdysozoa</taxon>
        <taxon>Arthropoda</taxon>
        <taxon>Hexapoda</taxon>
        <taxon>Insecta</taxon>
        <taxon>Pterygota</taxon>
        <taxon>Neoptera</taxon>
        <taxon>Endopterygota</taxon>
        <taxon>Hymenoptera</taxon>
        <taxon>Apocrita</taxon>
        <taxon>Aculeata</taxon>
        <taxon>Vespoidea</taxon>
        <taxon>Vespidae</taxon>
        <taxon>Vespinae</taxon>
        <taxon>Vespula</taxon>
    </lineage>
</organism>
<sequence>MVKQTEYLFQRNPIWVALARGYKRLRGERLSKGRLTADAEPGSKYDNNTYFKTIVEIRNDKKNLRKINDDSKKENLLIRAVVVVEEEEEEGEEEEQEEGEEED</sequence>
<evidence type="ECO:0000313" key="2">
    <source>
        <dbReference type="EMBL" id="KAF7381224.1"/>
    </source>
</evidence>
<feature type="coiled-coil region" evidence="1">
    <location>
        <begin position="54"/>
        <end position="102"/>
    </location>
</feature>
<evidence type="ECO:0000256" key="1">
    <source>
        <dbReference type="SAM" id="Coils"/>
    </source>
</evidence>
<reference evidence="2" key="1">
    <citation type="journal article" date="2020" name="G3 (Bethesda)">
        <title>High-Quality Assemblies for Three Invasive Social Wasps from the &lt;i&gt;Vespula&lt;/i&gt; Genus.</title>
        <authorList>
            <person name="Harrop T.W.R."/>
            <person name="Guhlin J."/>
            <person name="McLaughlin G.M."/>
            <person name="Permina E."/>
            <person name="Stockwell P."/>
            <person name="Gilligan J."/>
            <person name="Le Lec M.F."/>
            <person name="Gruber M.A.M."/>
            <person name="Quinn O."/>
            <person name="Lovegrove M."/>
            <person name="Duncan E.J."/>
            <person name="Remnant E.J."/>
            <person name="Van Eeckhoven J."/>
            <person name="Graham B."/>
            <person name="Knapp R.A."/>
            <person name="Langford K.W."/>
            <person name="Kronenberg Z."/>
            <person name="Press M.O."/>
            <person name="Eacker S.M."/>
            <person name="Wilson-Rankin E.E."/>
            <person name="Purcell J."/>
            <person name="Lester P.J."/>
            <person name="Dearden P.K."/>
        </authorList>
    </citation>
    <scope>NUCLEOTIDE SEQUENCE</scope>
    <source>
        <strain evidence="2">Linc-1</strain>
    </source>
</reference>
<dbReference type="AlphaFoldDB" id="A0A834J6C3"/>